<evidence type="ECO:0000256" key="1">
    <source>
        <dbReference type="SAM" id="Phobius"/>
    </source>
</evidence>
<feature type="transmembrane region" description="Helical" evidence="1">
    <location>
        <begin position="21"/>
        <end position="41"/>
    </location>
</feature>
<accession>A0A0F7XR83</accession>
<dbReference type="EMBL" id="LN847246">
    <property type="protein sequence ID" value="CRI51976.1"/>
    <property type="molecule type" value="Genomic_DNA"/>
</dbReference>
<dbReference type="SUPFAM" id="SSF82171">
    <property type="entry name" value="DPP6 N-terminal domain-like"/>
    <property type="match status" value="1"/>
</dbReference>
<reference evidence="2" key="1">
    <citation type="submission" date="2015-05" db="EMBL/GenBank/DDBJ databases">
        <authorList>
            <person name="Rattei Thomas"/>
        </authorList>
    </citation>
    <scope>NUCLEOTIDE SEQUENCE</scope>
    <source>
        <strain evidence="2">UZG1</strain>
    </source>
</reference>
<protein>
    <submittedName>
        <fullName evidence="2">Uncharacterized protein</fullName>
    </submittedName>
</protein>
<keyword evidence="1" id="KW-0472">Membrane</keyword>
<keyword evidence="1" id="KW-0812">Transmembrane</keyword>
<proteinExistence type="predicted"/>
<gene>
    <name evidence="2" type="ORF">BN1224_UZG1_B_01250</name>
</gene>
<sequence length="349" mass="37500">MVFEIIFVVRVPMKKTCCQNYRSIGVVFSVVLFVLTTQTLFAGHFIDIGTSGLYSWARGVSGDGRVVVGYEGGNAFKYVDGEKFLLEGLVPRSEALVFKASYDGSVIIGISDQDPSCRAVKWVNGALVDLGIFSEGMQSFAEGVSSDGKTIVGCLYSDDTETNFAVKWDETGMVVLPNLPEDRHSCAWDASEGGSVIVGDAMGSEEIAKAVYWKDGEQHLLSNIPGAKRSSAHAVSKDGSFIVGEFISEENEVHAFVYHNGVIKDIGTLGGDYSVATGVSRDGKVIVGHSTRTDGEYRAFKYVDGRMIDLGTLGGSASFAFGVSDDGKTIVGKFETELGECHAFIYLDD</sequence>
<name>A0A0F7XR83_CHLPN</name>
<dbReference type="InterPro" id="IPR014262">
    <property type="entry name" value="HAF_rpt"/>
</dbReference>
<dbReference type="AlphaFoldDB" id="A0A0F7XR83"/>
<evidence type="ECO:0000313" key="2">
    <source>
        <dbReference type="EMBL" id="CRI51976.1"/>
    </source>
</evidence>
<organism evidence="2">
    <name type="scientific">Chlamydia pneumoniae</name>
    <name type="common">Chlamydophila pneumoniae</name>
    <dbReference type="NCBI Taxonomy" id="83558"/>
    <lineage>
        <taxon>Bacteria</taxon>
        <taxon>Pseudomonadati</taxon>
        <taxon>Chlamydiota</taxon>
        <taxon>Chlamydiia</taxon>
        <taxon>Chlamydiales</taxon>
        <taxon>Chlamydiaceae</taxon>
        <taxon>Chlamydia/Chlamydophila group</taxon>
        <taxon>Chlamydia</taxon>
    </lineage>
</organism>
<dbReference type="NCBIfam" id="TIGR02913">
    <property type="entry name" value="HAF_rpt"/>
    <property type="match status" value="3"/>
</dbReference>
<keyword evidence="1" id="KW-1133">Transmembrane helix</keyword>